<protein>
    <submittedName>
        <fullName evidence="1">Uncharacterized protein</fullName>
    </submittedName>
</protein>
<gene>
    <name evidence="1" type="ORF">MRATA1EN3_LOCUS20438</name>
</gene>
<name>A0ACB0F856_RANTA</name>
<sequence>MDPAGARGVAAATQPRSPRGRRGPGRSRAFLPSPSSFVAQRPSHLAAGRGAPRAGRRGSPGRLSRMLRCREPCSCHGRSSFWPALPRHFRFLFLRTSEAGAARLFPQIRDPSPGRSPSPDLASHLS</sequence>
<dbReference type="Proteomes" id="UP001162501">
    <property type="component" value="Chromosome 33"/>
</dbReference>
<organism evidence="1 2">
    <name type="scientific">Rangifer tarandus platyrhynchus</name>
    <name type="common">Svalbard reindeer</name>
    <dbReference type="NCBI Taxonomy" id="3082113"/>
    <lineage>
        <taxon>Eukaryota</taxon>
        <taxon>Metazoa</taxon>
        <taxon>Chordata</taxon>
        <taxon>Craniata</taxon>
        <taxon>Vertebrata</taxon>
        <taxon>Euteleostomi</taxon>
        <taxon>Mammalia</taxon>
        <taxon>Eutheria</taxon>
        <taxon>Laurasiatheria</taxon>
        <taxon>Artiodactyla</taxon>
        <taxon>Ruminantia</taxon>
        <taxon>Pecora</taxon>
        <taxon>Cervidae</taxon>
        <taxon>Odocoileinae</taxon>
        <taxon>Rangifer</taxon>
    </lineage>
</organism>
<accession>A0ACB0F856</accession>
<evidence type="ECO:0000313" key="1">
    <source>
        <dbReference type="EMBL" id="CAI9709225.1"/>
    </source>
</evidence>
<evidence type="ECO:0000313" key="2">
    <source>
        <dbReference type="Proteomes" id="UP001162501"/>
    </source>
</evidence>
<proteinExistence type="predicted"/>
<reference evidence="1" key="1">
    <citation type="submission" date="2023-05" db="EMBL/GenBank/DDBJ databases">
        <authorList>
            <consortium name="ELIXIR-Norway"/>
        </authorList>
    </citation>
    <scope>NUCLEOTIDE SEQUENCE</scope>
</reference>
<dbReference type="EMBL" id="OX596117">
    <property type="protein sequence ID" value="CAI9709225.1"/>
    <property type="molecule type" value="Genomic_DNA"/>
</dbReference>